<dbReference type="SUPFAM" id="SSF88659">
    <property type="entry name" value="Sigma3 and sigma4 domains of RNA polymerase sigma factors"/>
    <property type="match status" value="1"/>
</dbReference>
<keyword evidence="3" id="KW-1185">Reference proteome</keyword>
<comment type="caution">
    <text evidence="2">The sequence shown here is derived from an EMBL/GenBank/DDBJ whole genome shotgun (WGS) entry which is preliminary data.</text>
</comment>
<sequence length="205" mass="23045">MRAMTLTATAMTKMNDEKEQTVMMAKKSNVVMFPAQQRVMGEQVLREGSTGRVVVVPRMWAVGELAAAPVETAKPAEAPKPELAFYRKYTEAMLRRYLRMAMESGRVPSLLGRELFRSKVTSYRVKSFEDVIIFCFDMERCLAKLTGEEQELIKRIALQEYTHGEAAGMLGVSLRTVVSKYGKAIDRLTGMLLAAKMLEPMHGRA</sequence>
<dbReference type="InterPro" id="IPR007630">
    <property type="entry name" value="RNA_pol_sigma70_r4"/>
</dbReference>
<reference evidence="3" key="1">
    <citation type="journal article" date="2019" name="Int. J. Syst. Evol. Microbiol.">
        <title>The Global Catalogue of Microorganisms (GCM) 10K type strain sequencing project: providing services to taxonomists for standard genome sequencing and annotation.</title>
        <authorList>
            <consortium name="The Broad Institute Genomics Platform"/>
            <consortium name="The Broad Institute Genome Sequencing Center for Infectious Disease"/>
            <person name="Wu L."/>
            <person name="Ma J."/>
        </authorList>
    </citation>
    <scope>NUCLEOTIDE SEQUENCE [LARGE SCALE GENOMIC DNA]</scope>
    <source>
        <strain evidence="3">CGMCC 1.16026</strain>
    </source>
</reference>
<protein>
    <submittedName>
        <fullName evidence="2">Sigma factor-like helix-turn-helix DNA-binding protein</fullName>
    </submittedName>
</protein>
<dbReference type="RefSeq" id="WP_263369886.1">
    <property type="nucleotide sequence ID" value="NZ_JAGSYD010000001.1"/>
</dbReference>
<gene>
    <name evidence="2" type="ORF">ACFQBQ_11480</name>
</gene>
<name>A0ABW1ZAG5_9BACT</name>
<evidence type="ECO:0000313" key="2">
    <source>
        <dbReference type="EMBL" id="MFC6646191.1"/>
    </source>
</evidence>
<dbReference type="Pfam" id="PF04545">
    <property type="entry name" value="Sigma70_r4"/>
    <property type="match status" value="1"/>
</dbReference>
<organism evidence="2 3">
    <name type="scientific">Granulicella cerasi</name>
    <dbReference type="NCBI Taxonomy" id="741063"/>
    <lineage>
        <taxon>Bacteria</taxon>
        <taxon>Pseudomonadati</taxon>
        <taxon>Acidobacteriota</taxon>
        <taxon>Terriglobia</taxon>
        <taxon>Terriglobales</taxon>
        <taxon>Acidobacteriaceae</taxon>
        <taxon>Granulicella</taxon>
    </lineage>
</organism>
<dbReference type="InterPro" id="IPR013324">
    <property type="entry name" value="RNA_pol_sigma_r3/r4-like"/>
</dbReference>
<evidence type="ECO:0000313" key="3">
    <source>
        <dbReference type="Proteomes" id="UP001596391"/>
    </source>
</evidence>
<dbReference type="EMBL" id="JBHSWI010000001">
    <property type="protein sequence ID" value="MFC6646191.1"/>
    <property type="molecule type" value="Genomic_DNA"/>
</dbReference>
<accession>A0ABW1ZAG5</accession>
<proteinExistence type="predicted"/>
<dbReference type="Gene3D" id="1.10.10.10">
    <property type="entry name" value="Winged helix-like DNA-binding domain superfamily/Winged helix DNA-binding domain"/>
    <property type="match status" value="1"/>
</dbReference>
<dbReference type="Proteomes" id="UP001596391">
    <property type="component" value="Unassembled WGS sequence"/>
</dbReference>
<feature type="domain" description="RNA polymerase sigma-70 region 4" evidence="1">
    <location>
        <begin position="141"/>
        <end position="188"/>
    </location>
</feature>
<evidence type="ECO:0000259" key="1">
    <source>
        <dbReference type="Pfam" id="PF04545"/>
    </source>
</evidence>
<dbReference type="InterPro" id="IPR036388">
    <property type="entry name" value="WH-like_DNA-bd_sf"/>
</dbReference>